<evidence type="ECO:0000256" key="10">
    <source>
        <dbReference type="ARBA" id="ARBA00022801"/>
    </source>
</evidence>
<evidence type="ECO:0000256" key="4">
    <source>
        <dbReference type="ARBA" id="ARBA00005300"/>
    </source>
</evidence>
<comment type="caution">
    <text evidence="13">The sequence shown here is derived from an EMBL/GenBank/DDBJ whole genome shotgun (WGS) entry which is preliminary data.</text>
</comment>
<dbReference type="STRING" id="29466.GCA_002005185_01302"/>
<reference evidence="13" key="1">
    <citation type="submission" date="2021-02" db="EMBL/GenBank/DDBJ databases">
        <title>Infant gut strain persistence is associated with maternal origin, phylogeny, and functional potential including surface adhesion and iron acquisition.</title>
        <authorList>
            <person name="Lou Y.C."/>
        </authorList>
    </citation>
    <scope>NUCLEOTIDE SEQUENCE</scope>
    <source>
        <strain evidence="13">L3_108_031G1_dasL3_108_031G1_concoct_20</strain>
    </source>
</reference>
<dbReference type="InterPro" id="IPR036397">
    <property type="entry name" value="RNaseH_sf"/>
</dbReference>
<evidence type="ECO:0000256" key="5">
    <source>
        <dbReference type="ARBA" id="ARBA00012180"/>
    </source>
</evidence>
<comment type="cofactor">
    <cofactor evidence="2">
        <name>Mg(2+)</name>
        <dbReference type="ChEBI" id="CHEBI:18420"/>
    </cofactor>
</comment>
<keyword evidence="7 12" id="KW-0540">Nuclease</keyword>
<keyword evidence="12" id="KW-0963">Cytoplasm</keyword>
<dbReference type="PIRSF" id="PIRSF037839">
    <property type="entry name" value="Ribonuclease_H"/>
    <property type="match status" value="1"/>
</dbReference>
<keyword evidence="8 12" id="KW-0479">Metal-binding</keyword>
<evidence type="ECO:0000313" key="13">
    <source>
        <dbReference type="EMBL" id="MBS4892796.1"/>
    </source>
</evidence>
<evidence type="ECO:0000256" key="6">
    <source>
        <dbReference type="ARBA" id="ARBA00017721"/>
    </source>
</evidence>
<comment type="similarity">
    <text evidence="4 12">Belongs to the RNase H family.</text>
</comment>
<keyword evidence="10 12" id="KW-0378">Hydrolase</keyword>
<evidence type="ECO:0000256" key="7">
    <source>
        <dbReference type="ARBA" id="ARBA00022722"/>
    </source>
</evidence>
<dbReference type="SUPFAM" id="SSF53098">
    <property type="entry name" value="Ribonuclease H-like"/>
    <property type="match status" value="1"/>
</dbReference>
<evidence type="ECO:0000256" key="2">
    <source>
        <dbReference type="ARBA" id="ARBA00001946"/>
    </source>
</evidence>
<dbReference type="CDD" id="cd09277">
    <property type="entry name" value="RNase_HI_bacteria_like"/>
    <property type="match status" value="1"/>
</dbReference>
<dbReference type="Pfam" id="PF01693">
    <property type="entry name" value="Cauli_VI"/>
    <property type="match status" value="1"/>
</dbReference>
<accession>A0A100YN97</accession>
<sequence>MAKKFYAVRQGRVPGVYTTWSDCEKQVKGYGGAIYKSFSTEAEARAFVEDSGLSLSDFMSAKKSELKSPQEVKFKSKNSRPIVSSSSIQSKVSANVVKPDFTTPNYMVAYIDGSYNKETNTVGAGGVIFLNGKRKTFSFSSTDKRYTSFWNVAGELLAAMHVMKYAVDNGISECSLYYDYMGIEMWATKGWKRNNELTQEYSAFYDSIKNRVRVYFHKVAAHTGDTYNEMADALAKQGAGI</sequence>
<dbReference type="Gene3D" id="3.30.420.10">
    <property type="entry name" value="Ribonuclease H-like superfamily/Ribonuclease H"/>
    <property type="match status" value="1"/>
</dbReference>
<dbReference type="InterPro" id="IPR017290">
    <property type="entry name" value="RNase_H_bac"/>
</dbReference>
<comment type="function">
    <text evidence="3 12">Endonuclease that specifically degrades the RNA of RNA-DNA hybrids.</text>
</comment>
<protein>
    <recommendedName>
        <fullName evidence="6 12">Ribonuclease H</fullName>
        <ecNumber evidence="5 12">3.1.26.4</ecNumber>
    </recommendedName>
</protein>
<evidence type="ECO:0000256" key="8">
    <source>
        <dbReference type="ARBA" id="ARBA00022723"/>
    </source>
</evidence>
<dbReference type="InterPro" id="IPR009027">
    <property type="entry name" value="Ribosomal_bL9/RNase_H1_N"/>
</dbReference>
<dbReference type="InterPro" id="IPR012337">
    <property type="entry name" value="RNaseH-like_sf"/>
</dbReference>
<comment type="catalytic activity">
    <reaction evidence="1 12">
        <text>Endonucleolytic cleavage to 5'-phosphomonoester.</text>
        <dbReference type="EC" id="3.1.26.4"/>
    </reaction>
</comment>
<dbReference type="Proteomes" id="UP000778864">
    <property type="component" value="Unassembled WGS sequence"/>
</dbReference>
<dbReference type="Pfam" id="PF00075">
    <property type="entry name" value="RNase_H"/>
    <property type="match status" value="1"/>
</dbReference>
<dbReference type="GO" id="GO:0005737">
    <property type="term" value="C:cytoplasm"/>
    <property type="evidence" value="ECO:0007669"/>
    <property type="project" value="UniProtKB-SubCell"/>
</dbReference>
<dbReference type="FunFam" id="3.40.970.10:FF:000002">
    <property type="entry name" value="Ribonuclease H"/>
    <property type="match status" value="1"/>
</dbReference>
<evidence type="ECO:0000256" key="9">
    <source>
        <dbReference type="ARBA" id="ARBA00022759"/>
    </source>
</evidence>
<keyword evidence="11 12" id="KW-0460">Magnesium</keyword>
<dbReference type="GO" id="GO:0043137">
    <property type="term" value="P:DNA replication, removal of RNA primer"/>
    <property type="evidence" value="ECO:0007669"/>
    <property type="project" value="TreeGrafter"/>
</dbReference>
<dbReference type="PANTHER" id="PTHR10642">
    <property type="entry name" value="RIBONUCLEASE H1"/>
    <property type="match status" value="1"/>
</dbReference>
<dbReference type="InterPro" id="IPR011320">
    <property type="entry name" value="RNase_H1_N"/>
</dbReference>
<evidence type="ECO:0000256" key="1">
    <source>
        <dbReference type="ARBA" id="ARBA00000077"/>
    </source>
</evidence>
<comment type="subcellular location">
    <subcellularLocation>
        <location evidence="12">Cytoplasm</location>
    </subcellularLocation>
</comment>
<proteinExistence type="inferred from homology"/>
<dbReference type="EMBL" id="JAGZMU010000001">
    <property type="protein sequence ID" value="MBS4892796.1"/>
    <property type="molecule type" value="Genomic_DNA"/>
</dbReference>
<dbReference type="PANTHER" id="PTHR10642:SF26">
    <property type="entry name" value="RIBONUCLEASE H1"/>
    <property type="match status" value="1"/>
</dbReference>
<gene>
    <name evidence="13" type="ORF">KHZ90_03325</name>
</gene>
<dbReference type="GO" id="GO:0004523">
    <property type="term" value="F:RNA-DNA hybrid ribonuclease activity"/>
    <property type="evidence" value="ECO:0007669"/>
    <property type="project" value="UniProtKB-UniRule"/>
</dbReference>
<evidence type="ECO:0000256" key="12">
    <source>
        <dbReference type="PIRNR" id="PIRNR037839"/>
    </source>
</evidence>
<dbReference type="InterPro" id="IPR037056">
    <property type="entry name" value="RNase_H1_N_sf"/>
</dbReference>
<evidence type="ECO:0000313" key="14">
    <source>
        <dbReference type="Proteomes" id="UP000778864"/>
    </source>
</evidence>
<name>A0A100YN97_VEIPA</name>
<dbReference type="RefSeq" id="WP_008713648.1">
    <property type="nucleotide sequence ID" value="NZ_CACRUG010000011.1"/>
</dbReference>
<dbReference type="SUPFAM" id="SSF55658">
    <property type="entry name" value="L9 N-domain-like"/>
    <property type="match status" value="1"/>
</dbReference>
<dbReference type="PROSITE" id="PS50879">
    <property type="entry name" value="RNASE_H_1"/>
    <property type="match status" value="1"/>
</dbReference>
<dbReference type="GO" id="GO:0003676">
    <property type="term" value="F:nucleic acid binding"/>
    <property type="evidence" value="ECO:0007669"/>
    <property type="project" value="UniProtKB-UniRule"/>
</dbReference>
<dbReference type="Gene3D" id="3.40.970.10">
    <property type="entry name" value="Ribonuclease H1, N-terminal domain"/>
    <property type="match status" value="1"/>
</dbReference>
<evidence type="ECO:0000256" key="3">
    <source>
        <dbReference type="ARBA" id="ARBA00004065"/>
    </source>
</evidence>
<dbReference type="AlphaFoldDB" id="A0A100YN97"/>
<evidence type="ECO:0000256" key="11">
    <source>
        <dbReference type="ARBA" id="ARBA00022842"/>
    </source>
</evidence>
<dbReference type="EC" id="3.1.26.4" evidence="5 12"/>
<keyword evidence="9 12" id="KW-0255">Endonuclease</keyword>
<dbReference type="InterPro" id="IPR002156">
    <property type="entry name" value="RNaseH_domain"/>
</dbReference>
<dbReference type="GO" id="GO:0046872">
    <property type="term" value="F:metal ion binding"/>
    <property type="evidence" value="ECO:0007669"/>
    <property type="project" value="UniProtKB-KW"/>
</dbReference>
<dbReference type="InterPro" id="IPR050092">
    <property type="entry name" value="RNase_H"/>
</dbReference>
<organism evidence="13 14">
    <name type="scientific">Veillonella parvula</name>
    <name type="common">Staphylococcus parvulus</name>
    <dbReference type="NCBI Taxonomy" id="29466"/>
    <lineage>
        <taxon>Bacteria</taxon>
        <taxon>Bacillati</taxon>
        <taxon>Bacillota</taxon>
        <taxon>Negativicutes</taxon>
        <taxon>Veillonellales</taxon>
        <taxon>Veillonellaceae</taxon>
        <taxon>Veillonella</taxon>
    </lineage>
</organism>